<evidence type="ECO:0000313" key="3">
    <source>
        <dbReference type="Proteomes" id="UP000546464"/>
    </source>
</evidence>
<evidence type="ECO:0000256" key="1">
    <source>
        <dbReference type="SAM" id="SignalP"/>
    </source>
</evidence>
<feature type="signal peptide" evidence="1">
    <location>
        <begin position="1"/>
        <end position="23"/>
    </location>
</feature>
<proteinExistence type="predicted"/>
<dbReference type="EMBL" id="JACHVB010000014">
    <property type="protein sequence ID" value="MBC2593785.1"/>
    <property type="molecule type" value="Genomic_DNA"/>
</dbReference>
<organism evidence="2 3">
    <name type="scientific">Ruficoccus amylovorans</name>
    <dbReference type="NCBI Taxonomy" id="1804625"/>
    <lineage>
        <taxon>Bacteria</taxon>
        <taxon>Pseudomonadati</taxon>
        <taxon>Verrucomicrobiota</taxon>
        <taxon>Opitutia</taxon>
        <taxon>Puniceicoccales</taxon>
        <taxon>Cerasicoccaceae</taxon>
        <taxon>Ruficoccus</taxon>
    </lineage>
</organism>
<keyword evidence="3" id="KW-1185">Reference proteome</keyword>
<dbReference type="Proteomes" id="UP000546464">
    <property type="component" value="Unassembled WGS sequence"/>
</dbReference>
<dbReference type="AlphaFoldDB" id="A0A842HBI9"/>
<keyword evidence="1" id="KW-0732">Signal</keyword>
<accession>A0A842HBI9</accession>
<reference evidence="2 3" key="1">
    <citation type="submission" date="2020-07" db="EMBL/GenBank/DDBJ databases">
        <authorList>
            <person name="Feng X."/>
        </authorList>
    </citation>
    <scope>NUCLEOTIDE SEQUENCE [LARGE SCALE GENOMIC DNA]</scope>
    <source>
        <strain evidence="2 3">JCM31066</strain>
    </source>
</reference>
<gene>
    <name evidence="2" type="ORF">H5P28_05875</name>
</gene>
<protein>
    <submittedName>
        <fullName evidence="2">Uncharacterized protein</fullName>
    </submittedName>
</protein>
<comment type="caution">
    <text evidence="2">The sequence shown here is derived from an EMBL/GenBank/DDBJ whole genome shotgun (WGS) entry which is preliminary data.</text>
</comment>
<evidence type="ECO:0000313" key="2">
    <source>
        <dbReference type="EMBL" id="MBC2593785.1"/>
    </source>
</evidence>
<sequence>MNKTFLIALLAACALCVGACVHARASERVTRDELHAFVEDAKAQYGDNERDWPIEVRAEFVSLSTRYFEGR</sequence>
<dbReference type="RefSeq" id="WP_185674784.1">
    <property type="nucleotide sequence ID" value="NZ_JACHVB010000014.1"/>
</dbReference>
<feature type="chain" id="PRO_5032658055" evidence="1">
    <location>
        <begin position="24"/>
        <end position="71"/>
    </location>
</feature>
<name>A0A842HBI9_9BACT</name>